<feature type="region of interest" description="Disordered" evidence="1">
    <location>
        <begin position="92"/>
        <end position="114"/>
    </location>
</feature>
<keyword evidence="2" id="KW-0812">Transmembrane</keyword>
<reference evidence="3" key="1">
    <citation type="submission" date="2021-01" db="EMBL/GenBank/DDBJ databases">
        <authorList>
            <person name="Corre E."/>
            <person name="Pelletier E."/>
            <person name="Niang G."/>
            <person name="Scheremetjew M."/>
            <person name="Finn R."/>
            <person name="Kale V."/>
            <person name="Holt S."/>
            <person name="Cochrane G."/>
            <person name="Meng A."/>
            <person name="Brown T."/>
            <person name="Cohen L."/>
        </authorList>
    </citation>
    <scope>NUCLEOTIDE SEQUENCE</scope>
    <source>
        <strain evidence="3">CCMP622</strain>
    </source>
</reference>
<organism evidence="3">
    <name type="scientific">Lotharella oceanica</name>
    <dbReference type="NCBI Taxonomy" id="641309"/>
    <lineage>
        <taxon>Eukaryota</taxon>
        <taxon>Sar</taxon>
        <taxon>Rhizaria</taxon>
        <taxon>Cercozoa</taxon>
        <taxon>Chlorarachniophyceae</taxon>
        <taxon>Lotharella</taxon>
    </lineage>
</organism>
<feature type="transmembrane region" description="Helical" evidence="2">
    <location>
        <begin position="239"/>
        <end position="262"/>
    </location>
</feature>
<accession>A0A7S2TSL9</accession>
<protein>
    <submittedName>
        <fullName evidence="3">Uncharacterized protein</fullName>
    </submittedName>
</protein>
<dbReference type="AlphaFoldDB" id="A0A7S2TSL9"/>
<gene>
    <name evidence="3" type="ORF">LSP00402_LOCUS12479</name>
</gene>
<evidence type="ECO:0000256" key="2">
    <source>
        <dbReference type="SAM" id="Phobius"/>
    </source>
</evidence>
<dbReference type="EMBL" id="HBHP01020102">
    <property type="protein sequence ID" value="CAD9768499.1"/>
    <property type="molecule type" value="Transcribed_RNA"/>
</dbReference>
<keyword evidence="2" id="KW-0472">Membrane</keyword>
<name>A0A7S2TSL9_9EUKA</name>
<proteinExistence type="predicted"/>
<sequence>MTFYSQNEAIKWAYVGQNPGNCLNIERDKSGDEEESFGNCGKLNQMPNRFPQDPRKGLVTCNKPVGVYWFMSSRNNNFANRMQKAQIIVGPTLAPTRSPTTSSPTSTPTTSSPTLSQTFTVTIIATYEMLQLSSINRTDFELNFRRAVANSQGISVEFILIVQISQGSLIVESEVIVPNRNTGDILVLDLKTRPGTIFNPTYGYNNSTYGVPSVVASIRSDDDDGNDGSNDSSGLSVGAIVGIVIGGIVVLLGASALALYFCSQQQKGTTRMLPLPNPVNELPAHPQPKGTAALTNQSGSVMLEEVKASFSNS</sequence>
<evidence type="ECO:0000313" key="3">
    <source>
        <dbReference type="EMBL" id="CAD9768499.1"/>
    </source>
</evidence>
<feature type="region of interest" description="Disordered" evidence="1">
    <location>
        <begin position="272"/>
        <end position="294"/>
    </location>
</feature>
<keyword evidence="2" id="KW-1133">Transmembrane helix</keyword>
<evidence type="ECO:0000256" key="1">
    <source>
        <dbReference type="SAM" id="MobiDB-lite"/>
    </source>
</evidence>